<organism evidence="1 2">
    <name type="scientific">Christiangramia flava JLT2011</name>
    <dbReference type="NCBI Taxonomy" id="1229726"/>
    <lineage>
        <taxon>Bacteria</taxon>
        <taxon>Pseudomonadati</taxon>
        <taxon>Bacteroidota</taxon>
        <taxon>Flavobacteriia</taxon>
        <taxon>Flavobacteriales</taxon>
        <taxon>Flavobacteriaceae</taxon>
        <taxon>Christiangramia</taxon>
    </lineage>
</organism>
<name>A0A1L7I8Y9_9FLAO</name>
<gene>
    <name evidence="1" type="ORF">GRFL_3344</name>
</gene>
<dbReference type="InterPro" id="IPR037523">
    <property type="entry name" value="VOC_core"/>
</dbReference>
<dbReference type="Proteomes" id="UP000186230">
    <property type="component" value="Chromosome"/>
</dbReference>
<evidence type="ECO:0000313" key="1">
    <source>
        <dbReference type="EMBL" id="APU70068.1"/>
    </source>
</evidence>
<dbReference type="GO" id="GO:0051213">
    <property type="term" value="F:dioxygenase activity"/>
    <property type="evidence" value="ECO:0007669"/>
    <property type="project" value="UniProtKB-KW"/>
</dbReference>
<dbReference type="InterPro" id="IPR029068">
    <property type="entry name" value="Glyas_Bleomycin-R_OHBP_Dase"/>
</dbReference>
<dbReference type="SUPFAM" id="SSF54593">
    <property type="entry name" value="Glyoxalase/Bleomycin resistance protein/Dihydroxybiphenyl dioxygenase"/>
    <property type="match status" value="1"/>
</dbReference>
<keyword evidence="1" id="KW-0223">Dioxygenase</keyword>
<dbReference type="OrthoDB" id="9799428at2"/>
<dbReference type="Gene3D" id="3.10.180.10">
    <property type="entry name" value="2,3-Dihydroxybiphenyl 1,2-Dioxygenase, domain 1"/>
    <property type="match status" value="1"/>
</dbReference>
<dbReference type="Pfam" id="PF00903">
    <property type="entry name" value="Glyoxalase"/>
    <property type="match status" value="1"/>
</dbReference>
<keyword evidence="2" id="KW-1185">Reference proteome</keyword>
<dbReference type="AlphaFoldDB" id="A0A1L7I8Y9"/>
<dbReference type="InterPro" id="IPR004360">
    <property type="entry name" value="Glyas_Fos-R_dOase_dom"/>
</dbReference>
<dbReference type="RefSeq" id="WP_083646222.1">
    <property type="nucleotide sequence ID" value="NZ_AMRU01000004.1"/>
</dbReference>
<dbReference type="InterPro" id="IPR052164">
    <property type="entry name" value="Anthracycline_SecMetBiosynth"/>
</dbReference>
<proteinExistence type="predicted"/>
<keyword evidence="1" id="KW-0560">Oxidoreductase</keyword>
<dbReference type="KEGG" id="gfl:GRFL_3344"/>
<dbReference type="PANTHER" id="PTHR33993:SF5">
    <property type="entry name" value="GLYOXALASE"/>
    <property type="match status" value="1"/>
</dbReference>
<evidence type="ECO:0000313" key="2">
    <source>
        <dbReference type="Proteomes" id="UP000186230"/>
    </source>
</evidence>
<dbReference type="EMBL" id="CP016359">
    <property type="protein sequence ID" value="APU70068.1"/>
    <property type="molecule type" value="Genomic_DNA"/>
</dbReference>
<sequence>MILIFLSAGCVDSHAKKNPDKSALPVDSVTTTAEKEPKVIGIGGIFFYADSLAATQEWYRKNLGIELNDWGSASFDSRKIDDPEEEQSLQWKPFAKGDAYFAPSQKDFMINYQVQNLEGLLERLRKNGVRILDSVETYDYGKFVHILDAEGNKIELWEPAEEPE</sequence>
<protein>
    <submittedName>
        <fullName evidence="1">Glyoxalase/Bleomycin resistance protein/Dioxygenase family protein</fullName>
    </submittedName>
</protein>
<dbReference type="PROSITE" id="PS51819">
    <property type="entry name" value="VOC"/>
    <property type="match status" value="1"/>
</dbReference>
<dbReference type="PANTHER" id="PTHR33993">
    <property type="entry name" value="GLYOXALASE-RELATED"/>
    <property type="match status" value="1"/>
</dbReference>
<accession>A0A1L7I8Y9</accession>
<reference evidence="1 2" key="1">
    <citation type="submission" date="2016-07" db="EMBL/GenBank/DDBJ databases">
        <title>Multi-omics approach to identify versatile polysaccharide utilization systems of a marine flavobacterium Gramella flava.</title>
        <authorList>
            <person name="Tang K."/>
        </authorList>
    </citation>
    <scope>NUCLEOTIDE SEQUENCE [LARGE SCALE GENOMIC DNA]</scope>
    <source>
        <strain evidence="1 2">JLT2011</strain>
    </source>
</reference>